<dbReference type="AlphaFoldDB" id="A0A174N2C5"/>
<reference evidence="1 2" key="1">
    <citation type="submission" date="2015-09" db="EMBL/GenBank/DDBJ databases">
        <authorList>
            <consortium name="Pathogen Informatics"/>
        </authorList>
    </citation>
    <scope>NUCLEOTIDE SEQUENCE [LARGE SCALE GENOMIC DNA]</scope>
    <source>
        <strain evidence="1 2">2789STDY5834880</strain>
    </source>
</reference>
<proteinExistence type="predicted"/>
<sequence>MDTIVIKKSELIEQIREDFKLWEEMSPDIDEGYFDEEDVQSYLNFLIERHHAEWIVIDDTQEGGDV</sequence>
<dbReference type="Proteomes" id="UP000095657">
    <property type="component" value="Unassembled WGS sequence"/>
</dbReference>
<organism evidence="1 2">
    <name type="scientific">Bacteroides caccae</name>
    <dbReference type="NCBI Taxonomy" id="47678"/>
    <lineage>
        <taxon>Bacteria</taxon>
        <taxon>Pseudomonadati</taxon>
        <taxon>Bacteroidota</taxon>
        <taxon>Bacteroidia</taxon>
        <taxon>Bacteroidales</taxon>
        <taxon>Bacteroidaceae</taxon>
        <taxon>Bacteroides</taxon>
    </lineage>
</organism>
<gene>
    <name evidence="1" type="ORF">ERS852494_02184</name>
</gene>
<name>A0A174N2C5_9BACE</name>
<dbReference type="RefSeq" id="WP_055171824.1">
    <property type="nucleotide sequence ID" value="NZ_CZAI01000004.1"/>
</dbReference>
<evidence type="ECO:0000313" key="1">
    <source>
        <dbReference type="EMBL" id="CUP40668.1"/>
    </source>
</evidence>
<protein>
    <submittedName>
        <fullName evidence="1">Integrase</fullName>
    </submittedName>
</protein>
<accession>A0A174N2C5</accession>
<dbReference type="EMBL" id="CZAI01000004">
    <property type="protein sequence ID" value="CUP40668.1"/>
    <property type="molecule type" value="Genomic_DNA"/>
</dbReference>
<evidence type="ECO:0000313" key="2">
    <source>
        <dbReference type="Proteomes" id="UP000095657"/>
    </source>
</evidence>